<accession>U1WXW8</accession>
<protein>
    <submittedName>
        <fullName evidence="1">Uncharacterized protein</fullName>
    </submittedName>
</protein>
<evidence type="ECO:0000313" key="1">
    <source>
        <dbReference type="EMBL" id="ERI07535.1"/>
    </source>
</evidence>
<dbReference type="HOGENOM" id="CLU_3195457_0_0_9"/>
<evidence type="ECO:0000313" key="2">
    <source>
        <dbReference type="Proteomes" id="UP000016511"/>
    </source>
</evidence>
<keyword evidence="2" id="KW-1185">Reference proteome</keyword>
<sequence>MCKKNSRIFIKKSTIFLLLVCCTAGIRYNRQNNNVRPLLYRNHLM</sequence>
<dbReference type="Proteomes" id="UP000016511">
    <property type="component" value="Unassembled WGS sequence"/>
</dbReference>
<comment type="caution">
    <text evidence="1">The sequence shown here is derived from an EMBL/GenBank/DDBJ whole genome shotgun (WGS) entry which is preliminary data.</text>
</comment>
<reference evidence="1 2" key="1">
    <citation type="submission" date="2013-08" db="EMBL/GenBank/DDBJ databases">
        <authorList>
            <person name="Weinstock G."/>
            <person name="Sodergren E."/>
            <person name="Wylie T."/>
            <person name="Fulton L."/>
            <person name="Fulton R."/>
            <person name="Fronick C."/>
            <person name="O'Laughlin M."/>
            <person name="Godfrey J."/>
            <person name="Miner T."/>
            <person name="Herter B."/>
            <person name="Appelbaum E."/>
            <person name="Cordes M."/>
            <person name="Lek S."/>
            <person name="Wollam A."/>
            <person name="Pepin K.H."/>
            <person name="Palsikar V.B."/>
            <person name="Mitreva M."/>
            <person name="Wilson R.K."/>
        </authorList>
    </citation>
    <scope>NUCLEOTIDE SEQUENCE [LARGE SCALE GENOMIC DNA]</scope>
    <source>
        <strain evidence="1 2">ATCC 12856</strain>
    </source>
</reference>
<proteinExistence type="predicted"/>
<name>U1WXW8_ANEAE</name>
<organism evidence="1 2">
    <name type="scientific">Aneurinibacillus aneurinilyticus ATCC 12856</name>
    <dbReference type="NCBI Taxonomy" id="649747"/>
    <lineage>
        <taxon>Bacteria</taxon>
        <taxon>Bacillati</taxon>
        <taxon>Bacillota</taxon>
        <taxon>Bacilli</taxon>
        <taxon>Bacillales</taxon>
        <taxon>Paenibacillaceae</taxon>
        <taxon>Aneurinibacillus group</taxon>
        <taxon>Aneurinibacillus</taxon>
    </lineage>
</organism>
<dbReference type="EMBL" id="AWSJ01000267">
    <property type="protein sequence ID" value="ERI07535.1"/>
    <property type="molecule type" value="Genomic_DNA"/>
</dbReference>
<gene>
    <name evidence="1" type="ORF">HMPREF0083_04382</name>
</gene>
<dbReference type="AlphaFoldDB" id="U1WXW8"/>